<sequence length="67" mass="7736">MRDEGRPLAIGLQEQVANHRKQHWSKALVVSVTEKVPYGIRYGSTKTNNRELPFKRRNSQNDIETGE</sequence>
<proteinExistence type="predicted"/>
<gene>
    <name evidence="2" type="ORF">GJ685_09560</name>
</gene>
<accession>A0ABW9UU77</accession>
<evidence type="ECO:0000313" key="2">
    <source>
        <dbReference type="EMBL" id="MWV55289.1"/>
    </source>
</evidence>
<name>A0ABW9UU77_CHLPH</name>
<protein>
    <submittedName>
        <fullName evidence="2">Uncharacterized protein</fullName>
    </submittedName>
</protein>
<keyword evidence="3" id="KW-1185">Reference proteome</keyword>
<dbReference type="EMBL" id="WUBZ01000098">
    <property type="protein sequence ID" value="MWV55289.1"/>
    <property type="molecule type" value="Genomic_DNA"/>
</dbReference>
<evidence type="ECO:0000256" key="1">
    <source>
        <dbReference type="SAM" id="MobiDB-lite"/>
    </source>
</evidence>
<evidence type="ECO:0000313" key="3">
    <source>
        <dbReference type="Proteomes" id="UP000489351"/>
    </source>
</evidence>
<reference evidence="2 3" key="1">
    <citation type="submission" date="2019-11" db="EMBL/GenBank/DDBJ databases">
        <title>Green- and brown-colored morphotypes of Chlorobia in the stratified aquatic ecosystems of Kandalaksha Gulf (White Sea): A model for study of the accessory genome evolution.</title>
        <authorList>
            <person name="Grouzdev D.S."/>
        </authorList>
    </citation>
    <scope>NUCLEOTIDE SEQUENCE [LARGE SCALE GENOMIC DNA]</scope>
    <source>
        <strain evidence="2 3">ZM</strain>
    </source>
</reference>
<comment type="caution">
    <text evidence="2">The sequence shown here is derived from an EMBL/GenBank/DDBJ whole genome shotgun (WGS) entry which is preliminary data.</text>
</comment>
<feature type="region of interest" description="Disordered" evidence="1">
    <location>
        <begin position="45"/>
        <end position="67"/>
    </location>
</feature>
<organism evidence="2 3">
    <name type="scientific">Chlorobium phaeovibrioides</name>
    <dbReference type="NCBI Taxonomy" id="1094"/>
    <lineage>
        <taxon>Bacteria</taxon>
        <taxon>Pseudomonadati</taxon>
        <taxon>Chlorobiota</taxon>
        <taxon>Chlorobiia</taxon>
        <taxon>Chlorobiales</taxon>
        <taxon>Chlorobiaceae</taxon>
        <taxon>Chlorobium/Pelodictyon group</taxon>
        <taxon>Chlorobium</taxon>
    </lineage>
</organism>
<dbReference type="Proteomes" id="UP000489351">
    <property type="component" value="Unassembled WGS sequence"/>
</dbReference>